<dbReference type="InterPro" id="IPR055396">
    <property type="entry name" value="DUF7088"/>
</dbReference>
<evidence type="ECO:0000313" key="5">
    <source>
        <dbReference type="Proteomes" id="UP000652231"/>
    </source>
</evidence>
<dbReference type="Pfam" id="PF09822">
    <property type="entry name" value="ABC_transp_aux"/>
    <property type="match status" value="1"/>
</dbReference>
<keyword evidence="1" id="KW-1133">Transmembrane helix</keyword>
<reference evidence="4" key="1">
    <citation type="journal article" date="2014" name="Int. J. Syst. Evol. Microbiol.">
        <title>Complete genome sequence of Corynebacterium casei LMG S-19264T (=DSM 44701T), isolated from a smear-ripened cheese.</title>
        <authorList>
            <consortium name="US DOE Joint Genome Institute (JGI-PGF)"/>
            <person name="Walter F."/>
            <person name="Albersmeier A."/>
            <person name="Kalinowski J."/>
            <person name="Ruckert C."/>
        </authorList>
    </citation>
    <scope>NUCLEOTIDE SEQUENCE</scope>
    <source>
        <strain evidence="4">CGMCC 1.12924</strain>
    </source>
</reference>
<evidence type="ECO:0000313" key="4">
    <source>
        <dbReference type="EMBL" id="GGD92504.1"/>
    </source>
</evidence>
<proteinExistence type="predicted"/>
<evidence type="ECO:0000259" key="2">
    <source>
        <dbReference type="Pfam" id="PF09822"/>
    </source>
</evidence>
<dbReference type="AlphaFoldDB" id="A0A8J2VAP8"/>
<dbReference type="InterPro" id="IPR019196">
    <property type="entry name" value="ABC_transp_unknown"/>
</dbReference>
<evidence type="ECO:0000259" key="3">
    <source>
        <dbReference type="Pfam" id="PF23357"/>
    </source>
</evidence>
<dbReference type="EMBL" id="BMGK01000005">
    <property type="protein sequence ID" value="GGD92504.1"/>
    <property type="molecule type" value="Genomic_DNA"/>
</dbReference>
<reference evidence="4" key="2">
    <citation type="submission" date="2020-09" db="EMBL/GenBank/DDBJ databases">
        <authorList>
            <person name="Sun Q."/>
            <person name="Zhou Y."/>
        </authorList>
    </citation>
    <scope>NUCLEOTIDE SEQUENCE</scope>
    <source>
        <strain evidence="4">CGMCC 1.12924</strain>
    </source>
</reference>
<protein>
    <submittedName>
        <fullName evidence="4">Gliding motility-associated ABC transporter substrate-binding protein GldG</fullName>
    </submittedName>
</protein>
<organism evidence="4 5">
    <name type="scientific">Planktosalinus lacus</name>
    <dbReference type="NCBI Taxonomy" id="1526573"/>
    <lineage>
        <taxon>Bacteria</taxon>
        <taxon>Pseudomonadati</taxon>
        <taxon>Bacteroidota</taxon>
        <taxon>Flavobacteriia</taxon>
        <taxon>Flavobacteriales</taxon>
        <taxon>Flavobacteriaceae</taxon>
        <taxon>Planktosalinus</taxon>
    </lineage>
</organism>
<keyword evidence="1" id="KW-0812">Transmembrane</keyword>
<accession>A0A8J2VAP8</accession>
<keyword evidence="1" id="KW-0472">Membrane</keyword>
<dbReference type="NCBIfam" id="TIGR03521">
    <property type="entry name" value="GldG"/>
    <property type="match status" value="1"/>
</dbReference>
<keyword evidence="5" id="KW-1185">Reference proteome</keyword>
<dbReference type="RefSeq" id="WP_188441226.1">
    <property type="nucleotide sequence ID" value="NZ_BMGK01000005.1"/>
</dbReference>
<gene>
    <name evidence="4" type="primary">gldG</name>
    <name evidence="4" type="ORF">GCM10011312_15420</name>
</gene>
<feature type="domain" description="ABC-type uncharacterised transport system" evidence="2">
    <location>
        <begin position="189"/>
        <end position="498"/>
    </location>
</feature>
<feature type="domain" description="DUF7088" evidence="3">
    <location>
        <begin position="36"/>
        <end position="143"/>
    </location>
</feature>
<comment type="caution">
    <text evidence="4">The sequence shown here is derived from an EMBL/GenBank/DDBJ whole genome shotgun (WGS) entry which is preliminary data.</text>
</comment>
<name>A0A8J2VAP8_9FLAO</name>
<sequence>MNKQTNLTKKIVLLLLFVVGINLLGNQVYKRFDLTEDKRYTLSDAAIATLDEANAPVVIEVLLDGKFPAEFRRLQSETRQLLEAFAAHNARVKFHFTDLMEEQENPEELRSKLAQIGIMPAQVSIQEGGKKTQELIYPWALITYKEKMVKVPLLKNTLGATQEERVSNSVQNLEYAFADGFKKIITPKKKKVAVLKGNGQLEDRYIADFFSTLREYYFIAPYTLDSVAIDPLRSLEQLSTFDLIVSAKPTERFNDAEKYVLDQYTMRGGKSLWLVDEVQVSMDSLFQRGSTFAFNQDLNLTDFFFRYGVRINPALVNDVYHAPIVLATGTEAESQYNQYPWFYSPLSSSTSEHPIVNNIKAIKFDFANVLDTLENDIQKTILLSSSPITRSVGTPVEIRLDEIEFNLNVVNNPPDMQQFSAGEIPLAVLLEGTFPSVYRNRVKPFELPGHLDQGVENKMVVISDGDVIKNQLQGNRPIELGFDKWTNKRYGNKEFLLNTVNYLLDDTGLINIRSKEISIAFLDQQKSIQERSKWQALNLLLPLAVLAVFGVLFMYYRKRKYT</sequence>
<dbReference type="InterPro" id="IPR019863">
    <property type="entry name" value="Motility-assoc_ABC-rel_GldG"/>
</dbReference>
<dbReference type="Proteomes" id="UP000652231">
    <property type="component" value="Unassembled WGS sequence"/>
</dbReference>
<dbReference type="Pfam" id="PF23357">
    <property type="entry name" value="DUF7088"/>
    <property type="match status" value="1"/>
</dbReference>
<feature type="transmembrane region" description="Helical" evidence="1">
    <location>
        <begin position="534"/>
        <end position="556"/>
    </location>
</feature>
<evidence type="ECO:0000256" key="1">
    <source>
        <dbReference type="SAM" id="Phobius"/>
    </source>
</evidence>